<reference evidence="1 2" key="1">
    <citation type="submission" date="2019-06" db="EMBL/GenBank/DDBJ databases">
        <title>Vibrio cholerae phylogeny based on whole-genome sequencing reveals genetic diversity and population strucutre.</title>
        <authorList>
            <person name="Zhiqiu Y."/>
            <person name="Bin L."/>
            <person name="Lingyan J."/>
        </authorList>
    </citation>
    <scope>NUCLEOTIDE SEQUENCE [LARGE SCALE GENOMIC DNA]</scope>
    <source>
        <strain evidence="1 2">N2814</strain>
    </source>
</reference>
<dbReference type="AlphaFoldDB" id="A0ABD7SRV8"/>
<dbReference type="EMBL" id="VSIJ01000002">
    <property type="protein sequence ID" value="TXX67509.1"/>
    <property type="molecule type" value="Genomic_DNA"/>
</dbReference>
<dbReference type="Proteomes" id="UP000323819">
    <property type="component" value="Unassembled WGS sequence"/>
</dbReference>
<gene>
    <name evidence="1" type="ORF">FXF03_00640</name>
</gene>
<sequence length="88" mass="10138">MSDLSIPDNDGYAQYQVRYLQGAHSKSKPKGFEVEVTPNPQIKLEELSRYLTPERYTNTSLIFHYPLDYQLPDWSGWNTTTGCLQTPP</sequence>
<dbReference type="RefSeq" id="WP_002039268.1">
    <property type="nucleotide sequence ID" value="NZ_JACYSN010000019.1"/>
</dbReference>
<protein>
    <submittedName>
        <fullName evidence="1">Transporter</fullName>
    </submittedName>
</protein>
<comment type="caution">
    <text evidence="1">The sequence shown here is derived from an EMBL/GenBank/DDBJ whole genome shotgun (WGS) entry which is preliminary data.</text>
</comment>
<evidence type="ECO:0000313" key="1">
    <source>
        <dbReference type="EMBL" id="TXX67509.1"/>
    </source>
</evidence>
<organism evidence="1 2">
    <name type="scientific">Vibrio cholerae</name>
    <dbReference type="NCBI Taxonomy" id="666"/>
    <lineage>
        <taxon>Bacteria</taxon>
        <taxon>Pseudomonadati</taxon>
        <taxon>Pseudomonadota</taxon>
        <taxon>Gammaproteobacteria</taxon>
        <taxon>Vibrionales</taxon>
        <taxon>Vibrionaceae</taxon>
        <taxon>Vibrio</taxon>
    </lineage>
</organism>
<accession>A0ABD7SRV8</accession>
<proteinExistence type="predicted"/>
<name>A0ABD7SRV8_VIBCL</name>
<evidence type="ECO:0000313" key="2">
    <source>
        <dbReference type="Proteomes" id="UP000323819"/>
    </source>
</evidence>